<keyword evidence="4 8" id="KW-0547">Nucleotide-binding</keyword>
<dbReference type="GO" id="GO:0005525">
    <property type="term" value="F:GTP binding"/>
    <property type="evidence" value="ECO:0007669"/>
    <property type="project" value="UniProtKB-KW"/>
</dbReference>
<dbReference type="KEGG" id="osn:115209313"/>
<keyword evidence="5 8" id="KW-0378">Hydrolase</keyword>
<reference evidence="10" key="1">
    <citation type="submission" date="2025-08" db="UniProtKB">
        <authorList>
            <consortium name="RefSeq"/>
        </authorList>
    </citation>
    <scope>IDENTIFICATION</scope>
</reference>
<accession>A0A6P7S5I0</accession>
<dbReference type="GO" id="GO:0003924">
    <property type="term" value="F:GTPase activity"/>
    <property type="evidence" value="ECO:0007669"/>
    <property type="project" value="TreeGrafter"/>
</dbReference>
<dbReference type="InterPro" id="IPR004130">
    <property type="entry name" value="Gpn"/>
</dbReference>
<gene>
    <name evidence="10" type="primary">LOC115209313</name>
</gene>
<dbReference type="SUPFAM" id="SSF52540">
    <property type="entry name" value="P-loop containing nucleoside triphosphate hydrolases"/>
    <property type="match status" value="1"/>
</dbReference>
<evidence type="ECO:0000313" key="9">
    <source>
        <dbReference type="Proteomes" id="UP000515154"/>
    </source>
</evidence>
<organism evidence="9 10">
    <name type="scientific">Octopus sinensis</name>
    <name type="common">East Asian common octopus</name>
    <dbReference type="NCBI Taxonomy" id="2607531"/>
    <lineage>
        <taxon>Eukaryota</taxon>
        <taxon>Metazoa</taxon>
        <taxon>Spiralia</taxon>
        <taxon>Lophotrochozoa</taxon>
        <taxon>Mollusca</taxon>
        <taxon>Cephalopoda</taxon>
        <taxon>Coleoidea</taxon>
        <taxon>Octopodiformes</taxon>
        <taxon>Octopoda</taxon>
        <taxon>Incirrata</taxon>
        <taxon>Octopodidae</taxon>
        <taxon>Octopus</taxon>
    </lineage>
</organism>
<comment type="function">
    <text evidence="1 8">Small GTPase required for proper localization of RNA polymerase II and III (RNAPII and RNAPIII). May act at an RNAP assembly step prior to nuclear import.</text>
</comment>
<comment type="similarity">
    <text evidence="2 8">Belongs to the GPN-loop GTPase family.</text>
</comment>
<dbReference type="PANTHER" id="PTHR21231">
    <property type="entry name" value="XPA-BINDING PROTEIN 1-RELATED"/>
    <property type="match status" value="1"/>
</dbReference>
<evidence type="ECO:0000256" key="8">
    <source>
        <dbReference type="RuleBase" id="RU365059"/>
    </source>
</evidence>
<protein>
    <recommendedName>
        <fullName evidence="3 8">GPN-loop GTPase 2</fullName>
    </recommendedName>
</protein>
<evidence type="ECO:0000256" key="5">
    <source>
        <dbReference type="ARBA" id="ARBA00022801"/>
    </source>
</evidence>
<keyword evidence="6 8" id="KW-0342">GTP-binding</keyword>
<dbReference type="Gene3D" id="3.40.50.300">
    <property type="entry name" value="P-loop containing nucleotide triphosphate hydrolases"/>
    <property type="match status" value="1"/>
</dbReference>
<evidence type="ECO:0000256" key="7">
    <source>
        <dbReference type="ARBA" id="ARBA00046611"/>
    </source>
</evidence>
<dbReference type="AlphaFoldDB" id="A0A6P7S5I0"/>
<evidence type="ECO:0000256" key="1">
    <source>
        <dbReference type="ARBA" id="ARBA00003181"/>
    </source>
</evidence>
<comment type="subunit">
    <text evidence="7">Heterodimers with GPN1 or GPN3. Binds to RNA polymerase II (RNAPII).</text>
</comment>
<evidence type="ECO:0000256" key="6">
    <source>
        <dbReference type="ARBA" id="ARBA00023134"/>
    </source>
</evidence>
<evidence type="ECO:0000256" key="3">
    <source>
        <dbReference type="ARBA" id="ARBA00014588"/>
    </source>
</evidence>
<dbReference type="InterPro" id="IPR027417">
    <property type="entry name" value="P-loop_NTPase"/>
</dbReference>
<sequence>MTTTMFAQLVIGPPGSGKTTYCRGMSEFMRNLGRKVSIINLDPANDHIPYTPDINISELITLEEVMENLKLGPNGGLIYCMEYLDKNLDWLVNKLKLIPKDHYIMFDCPGQVELYTHHNAVHNIVEALQKLDYRLVAVHLVDAHYCSDTGKFISVLLTSLITMLQVSLPHVNVLSKADLIQKYGKLAFNLDFYTDVLDLNYLLERLQDDEIFRKYKKMNAAMVGIIEDYSLVSFVALNITQNSSLLRVLQTVDKAVGYMFGDTEERNIQSLLSCAIGAEFEYEKIKDIQERYVDNNADDNVETEMETSK</sequence>
<dbReference type="GO" id="GO:0005737">
    <property type="term" value="C:cytoplasm"/>
    <property type="evidence" value="ECO:0007669"/>
    <property type="project" value="TreeGrafter"/>
</dbReference>
<dbReference type="CDD" id="cd17871">
    <property type="entry name" value="GPN2"/>
    <property type="match status" value="1"/>
</dbReference>
<dbReference type="RefSeq" id="XP_029633514.1">
    <property type="nucleotide sequence ID" value="XM_029777654.2"/>
</dbReference>
<evidence type="ECO:0000256" key="4">
    <source>
        <dbReference type="ARBA" id="ARBA00022741"/>
    </source>
</evidence>
<dbReference type="Proteomes" id="UP000515154">
    <property type="component" value="Linkage group LG3"/>
</dbReference>
<name>A0A6P7S5I0_9MOLL</name>
<proteinExistence type="inferred from homology"/>
<dbReference type="Pfam" id="PF03029">
    <property type="entry name" value="ATP_bind_1"/>
    <property type="match status" value="1"/>
</dbReference>
<evidence type="ECO:0000313" key="10">
    <source>
        <dbReference type="RefSeq" id="XP_029633514.1"/>
    </source>
</evidence>
<dbReference type="FunFam" id="3.40.50.300:FF:000338">
    <property type="entry name" value="GPN-loop GTPase 2"/>
    <property type="match status" value="1"/>
</dbReference>
<dbReference type="PANTHER" id="PTHR21231:SF3">
    <property type="entry name" value="GPN-LOOP GTPASE 2"/>
    <property type="match status" value="1"/>
</dbReference>
<evidence type="ECO:0000256" key="2">
    <source>
        <dbReference type="ARBA" id="ARBA00005290"/>
    </source>
</evidence>
<dbReference type="InterPro" id="IPR030231">
    <property type="entry name" value="Gpn2"/>
</dbReference>
<keyword evidence="9" id="KW-1185">Reference proteome</keyword>